<reference evidence="2" key="1">
    <citation type="journal article" date="2014" name="Int. J. Syst. Evol. Microbiol.">
        <title>Complete genome sequence of Corynebacterium casei LMG S-19264T (=DSM 44701T), isolated from a smear-ripened cheese.</title>
        <authorList>
            <consortium name="US DOE Joint Genome Institute (JGI-PGF)"/>
            <person name="Walter F."/>
            <person name="Albersmeier A."/>
            <person name="Kalinowski J."/>
            <person name="Ruckert C."/>
        </authorList>
    </citation>
    <scope>NUCLEOTIDE SEQUENCE</scope>
    <source>
        <strain evidence="2">JCM 4956</strain>
    </source>
</reference>
<evidence type="ECO:0000313" key="2">
    <source>
        <dbReference type="EMBL" id="GGX53402.1"/>
    </source>
</evidence>
<gene>
    <name evidence="2" type="ORF">GCM10010515_21010</name>
</gene>
<evidence type="ECO:0000256" key="1">
    <source>
        <dbReference type="SAM" id="MobiDB-lite"/>
    </source>
</evidence>
<evidence type="ECO:0000313" key="3">
    <source>
        <dbReference type="Proteomes" id="UP000645555"/>
    </source>
</evidence>
<evidence type="ECO:0008006" key="4">
    <source>
        <dbReference type="Google" id="ProtNLM"/>
    </source>
</evidence>
<name>A0A918NAD0_9ACTN</name>
<protein>
    <recommendedName>
        <fullName evidence="4">DUF1579 domain-containing protein</fullName>
    </recommendedName>
</protein>
<comment type="caution">
    <text evidence="2">The sequence shown here is derived from an EMBL/GenBank/DDBJ whole genome shotgun (WGS) entry which is preliminary data.</text>
</comment>
<reference evidence="2" key="2">
    <citation type="submission" date="2020-09" db="EMBL/GenBank/DDBJ databases">
        <authorList>
            <person name="Sun Q."/>
            <person name="Ohkuma M."/>
        </authorList>
    </citation>
    <scope>NUCLEOTIDE SEQUENCE</scope>
    <source>
        <strain evidence="2">JCM 4956</strain>
    </source>
</reference>
<dbReference type="RefSeq" id="WP_229916114.1">
    <property type="nucleotide sequence ID" value="NZ_BMWD01000005.1"/>
</dbReference>
<organism evidence="2 3">
    <name type="scientific">Streptomyces fructofermentans</name>
    <dbReference type="NCBI Taxonomy" id="152141"/>
    <lineage>
        <taxon>Bacteria</taxon>
        <taxon>Bacillati</taxon>
        <taxon>Actinomycetota</taxon>
        <taxon>Actinomycetes</taxon>
        <taxon>Kitasatosporales</taxon>
        <taxon>Streptomycetaceae</taxon>
        <taxon>Streptomyces</taxon>
    </lineage>
</organism>
<proteinExistence type="predicted"/>
<dbReference type="EMBL" id="BMWD01000005">
    <property type="protein sequence ID" value="GGX53402.1"/>
    <property type="molecule type" value="Genomic_DNA"/>
</dbReference>
<keyword evidence="3" id="KW-1185">Reference proteome</keyword>
<accession>A0A918NAD0</accession>
<dbReference type="Proteomes" id="UP000645555">
    <property type="component" value="Unassembled WGS sequence"/>
</dbReference>
<feature type="region of interest" description="Disordered" evidence="1">
    <location>
        <begin position="156"/>
        <end position="175"/>
    </location>
</feature>
<dbReference type="AlphaFoldDB" id="A0A918NAD0"/>
<sequence>MSAPGDFDFLVGEWEVAHRRRTRFLDPDSDWEEFGATSRCGRLFDGAANIDEMTVPAQGWKGLTLRLRDRATGRWSLYWSSTRSGRLFPPVTGEFMDGRGEFLGDDTHEGRDVRVRFVWSGISRDTARWEQAFSVDGGATWLTNWVMLFTRRPPEVGPASGAAGRDGWVPEPRAV</sequence>